<gene>
    <name evidence="2" type="ORF">SAMN05661077_1236</name>
</gene>
<keyword evidence="3" id="KW-1185">Reference proteome</keyword>
<accession>A0A0P9EN98</accession>
<dbReference type="EMBL" id="FMUN01000003">
    <property type="protein sequence ID" value="SCY11218.1"/>
    <property type="molecule type" value="Genomic_DNA"/>
</dbReference>
<organism evidence="2 3">
    <name type="scientific">Thiohalorhabdus denitrificans</name>
    <dbReference type="NCBI Taxonomy" id="381306"/>
    <lineage>
        <taxon>Bacteria</taxon>
        <taxon>Pseudomonadati</taxon>
        <taxon>Pseudomonadota</taxon>
        <taxon>Gammaproteobacteria</taxon>
        <taxon>Thiohalorhabdales</taxon>
        <taxon>Thiohalorhabdaceae</taxon>
        <taxon>Thiohalorhabdus</taxon>
    </lineage>
</organism>
<dbReference type="STRING" id="381306.AN478_07350"/>
<proteinExistence type="predicted"/>
<evidence type="ECO:0000256" key="1">
    <source>
        <dbReference type="SAM" id="MobiDB-lite"/>
    </source>
</evidence>
<dbReference type="RefSeq" id="WP_054965969.1">
    <property type="nucleotide sequence ID" value="NZ_FMUN01000003.1"/>
</dbReference>
<dbReference type="Proteomes" id="UP000183104">
    <property type="component" value="Unassembled WGS sequence"/>
</dbReference>
<dbReference type="AlphaFoldDB" id="A0A0P9EN98"/>
<evidence type="ECO:0008006" key="4">
    <source>
        <dbReference type="Google" id="ProtNLM"/>
    </source>
</evidence>
<reference evidence="3" key="1">
    <citation type="submission" date="2016-10" db="EMBL/GenBank/DDBJ databases">
        <authorList>
            <person name="Varghese N."/>
        </authorList>
    </citation>
    <scope>NUCLEOTIDE SEQUENCE [LARGE SCALE GENOMIC DNA]</scope>
    <source>
        <strain evidence="3">HL 19</strain>
    </source>
</reference>
<feature type="region of interest" description="Disordered" evidence="1">
    <location>
        <begin position="35"/>
        <end position="61"/>
    </location>
</feature>
<protein>
    <recommendedName>
        <fullName evidence="4">PilZ domain-containing protein</fullName>
    </recommendedName>
</protein>
<evidence type="ECO:0000313" key="3">
    <source>
        <dbReference type="Proteomes" id="UP000183104"/>
    </source>
</evidence>
<sequence length="129" mass="13940">MPLPQPHRKEDRFPVPENLDVEVLLKDHDGGVLARGRPMDVSGEGMGLLLDTPRSPAEHDPGLVDEVATVVFIEAGEPQMEILAKGAHLSETAEGTLKLGLEFMDWPPQWLLDAAVQAARDDATTAGEP</sequence>
<name>A0A0P9EN98_9GAMM</name>
<evidence type="ECO:0000313" key="2">
    <source>
        <dbReference type="EMBL" id="SCY11218.1"/>
    </source>
</evidence>